<keyword evidence="3" id="KW-1185">Reference proteome</keyword>
<feature type="transmembrane region" description="Helical" evidence="1">
    <location>
        <begin position="45"/>
        <end position="72"/>
    </location>
</feature>
<keyword evidence="1" id="KW-0472">Membrane</keyword>
<sequence>MSQDFENTIHMSIKTYKRNISEVTCDHAFLNYSIQMGYSIDVGKLIFSFFIYVIIPLLLDWGTLHLFMLYVLKLV</sequence>
<evidence type="ECO:0000313" key="3">
    <source>
        <dbReference type="Proteomes" id="UP000775213"/>
    </source>
</evidence>
<name>A0AAV7GV84_DENCH</name>
<proteinExistence type="predicted"/>
<evidence type="ECO:0000313" key="2">
    <source>
        <dbReference type="EMBL" id="KAH0459558.1"/>
    </source>
</evidence>
<comment type="caution">
    <text evidence="2">The sequence shown here is derived from an EMBL/GenBank/DDBJ whole genome shotgun (WGS) entry which is preliminary data.</text>
</comment>
<protein>
    <submittedName>
        <fullName evidence="2">Uncharacterized protein</fullName>
    </submittedName>
</protein>
<keyword evidence="1" id="KW-0812">Transmembrane</keyword>
<dbReference type="AlphaFoldDB" id="A0AAV7GV84"/>
<accession>A0AAV7GV84</accession>
<evidence type="ECO:0000256" key="1">
    <source>
        <dbReference type="SAM" id="Phobius"/>
    </source>
</evidence>
<dbReference type="Proteomes" id="UP000775213">
    <property type="component" value="Unassembled WGS sequence"/>
</dbReference>
<gene>
    <name evidence="2" type="ORF">IEQ34_012372</name>
</gene>
<reference evidence="2 3" key="1">
    <citation type="journal article" date="2021" name="Hortic Res">
        <title>Chromosome-scale assembly of the Dendrobium chrysotoxum genome enhances the understanding of orchid evolution.</title>
        <authorList>
            <person name="Zhang Y."/>
            <person name="Zhang G.Q."/>
            <person name="Zhang D."/>
            <person name="Liu X.D."/>
            <person name="Xu X.Y."/>
            <person name="Sun W.H."/>
            <person name="Yu X."/>
            <person name="Zhu X."/>
            <person name="Wang Z.W."/>
            <person name="Zhao X."/>
            <person name="Zhong W.Y."/>
            <person name="Chen H."/>
            <person name="Yin W.L."/>
            <person name="Huang T."/>
            <person name="Niu S.C."/>
            <person name="Liu Z.J."/>
        </authorList>
    </citation>
    <scope>NUCLEOTIDE SEQUENCE [LARGE SCALE GENOMIC DNA]</scope>
    <source>
        <strain evidence="2">Lindl</strain>
    </source>
</reference>
<keyword evidence="1" id="KW-1133">Transmembrane helix</keyword>
<organism evidence="2 3">
    <name type="scientific">Dendrobium chrysotoxum</name>
    <name type="common">Orchid</name>
    <dbReference type="NCBI Taxonomy" id="161865"/>
    <lineage>
        <taxon>Eukaryota</taxon>
        <taxon>Viridiplantae</taxon>
        <taxon>Streptophyta</taxon>
        <taxon>Embryophyta</taxon>
        <taxon>Tracheophyta</taxon>
        <taxon>Spermatophyta</taxon>
        <taxon>Magnoliopsida</taxon>
        <taxon>Liliopsida</taxon>
        <taxon>Asparagales</taxon>
        <taxon>Orchidaceae</taxon>
        <taxon>Epidendroideae</taxon>
        <taxon>Malaxideae</taxon>
        <taxon>Dendrobiinae</taxon>
        <taxon>Dendrobium</taxon>
    </lineage>
</organism>
<dbReference type="EMBL" id="JAGFBR010000011">
    <property type="protein sequence ID" value="KAH0459558.1"/>
    <property type="molecule type" value="Genomic_DNA"/>
</dbReference>